<dbReference type="EMBL" id="LSRF01000003">
    <property type="protein sequence ID" value="KXP14317.1"/>
    <property type="molecule type" value="Genomic_DNA"/>
</dbReference>
<dbReference type="OrthoDB" id="954305at2"/>
<dbReference type="EMBL" id="LSRE01000005">
    <property type="protein sequence ID" value="KXP00673.1"/>
    <property type="molecule type" value="Genomic_DNA"/>
</dbReference>
<dbReference type="InterPro" id="IPR058532">
    <property type="entry name" value="YjbR/MT2646/Rv2570-like"/>
</dbReference>
<sequence>MARAARIADVAAIALALPRVVEIAGWGGRPAWQVSKKVFCGNRSPRPDAVDENGARLEGVILIRTPDESDKLALVQADGPFFTTPHFDGYNAVLIRASRLGEISRDELREVIEDAWSACAPTTVVRAWLAERDA</sequence>
<dbReference type="RefSeq" id="WP_068570008.1">
    <property type="nucleotide sequence ID" value="NZ_LSRE01000005.1"/>
</dbReference>
<evidence type="ECO:0000313" key="1">
    <source>
        <dbReference type="EMBL" id="KXP00673.1"/>
    </source>
</evidence>
<reference evidence="3" key="1">
    <citation type="submission" date="2016-02" db="EMBL/GenBank/DDBJ databases">
        <authorList>
            <person name="Wen L."/>
            <person name="He K."/>
            <person name="Yang H."/>
        </authorList>
    </citation>
    <scope>NUCLEOTIDE SEQUENCE [LARGE SCALE GENOMIC DNA]</scope>
    <source>
        <strain evidence="3">JCM 15929</strain>
    </source>
</reference>
<keyword evidence="4" id="KW-1185">Reference proteome</keyword>
<dbReference type="AlphaFoldDB" id="A0A138AV17"/>
<accession>A0A138AV17</accession>
<protein>
    <recommendedName>
        <fullName evidence="5">MmcQ/YjbR family DNA-binding protein</fullName>
    </recommendedName>
</protein>
<gene>
    <name evidence="2" type="ORF">AXK60_20705</name>
    <name evidence="1" type="ORF">AXK61_14705</name>
</gene>
<organism evidence="2 3">
    <name type="scientific">Tsukamurella pseudospumae</name>
    <dbReference type="NCBI Taxonomy" id="239498"/>
    <lineage>
        <taxon>Bacteria</taxon>
        <taxon>Bacillati</taxon>
        <taxon>Actinomycetota</taxon>
        <taxon>Actinomycetes</taxon>
        <taxon>Mycobacteriales</taxon>
        <taxon>Tsukamurellaceae</taxon>
        <taxon>Tsukamurella</taxon>
    </lineage>
</organism>
<dbReference type="STRING" id="239498.AXK60_20705"/>
<comment type="caution">
    <text evidence="2">The sequence shown here is derived from an EMBL/GenBank/DDBJ whole genome shotgun (WGS) entry which is preliminary data.</text>
</comment>
<dbReference type="Pfam" id="PF04237">
    <property type="entry name" value="YjbR"/>
    <property type="match status" value="1"/>
</dbReference>
<reference evidence="2" key="2">
    <citation type="submission" date="2016-02" db="EMBL/GenBank/DDBJ databases">
        <authorList>
            <person name="Teng J.L."/>
            <person name="Yang Y."/>
            <person name="Huang Y."/>
            <person name="Guo F."/>
            <person name="Wei W."/>
            <person name="Chen J.H."/>
            <person name="Wong S.Y."/>
            <person name="Lau S.K."/>
            <person name="Woo P.C."/>
        </authorList>
    </citation>
    <scope>NUCLEOTIDE SEQUENCE</scope>
    <source>
        <strain evidence="2">JCM 15929</strain>
    </source>
</reference>
<evidence type="ECO:0008006" key="5">
    <source>
        <dbReference type="Google" id="ProtNLM"/>
    </source>
</evidence>
<name>A0A138AV17_9ACTN</name>
<evidence type="ECO:0000313" key="2">
    <source>
        <dbReference type="EMBL" id="KXP14317.1"/>
    </source>
</evidence>
<dbReference type="Proteomes" id="UP000070409">
    <property type="component" value="Unassembled WGS sequence"/>
</dbReference>
<evidence type="ECO:0000313" key="3">
    <source>
        <dbReference type="Proteomes" id="UP000070258"/>
    </source>
</evidence>
<evidence type="ECO:0000313" key="4">
    <source>
        <dbReference type="Proteomes" id="UP000070409"/>
    </source>
</evidence>
<proteinExistence type="predicted"/>
<reference evidence="1 4" key="3">
    <citation type="submission" date="2016-02" db="EMBL/GenBank/DDBJ databases">
        <authorList>
            <person name="Teng J.L."/>
            <person name="Tang Y."/>
            <person name="Huang Y."/>
            <person name="Guo F."/>
            <person name="Wei W."/>
            <person name="Chen J.H."/>
            <person name="Wong S.Y."/>
            <person name="Lau S.K."/>
            <person name="Woo P.C."/>
        </authorList>
    </citation>
    <scope>NUCLEOTIDE SEQUENCE [LARGE SCALE GENOMIC DNA]</scope>
    <source>
        <strain evidence="1 4">JCM 13375</strain>
    </source>
</reference>
<dbReference type="Proteomes" id="UP000070258">
    <property type="component" value="Unassembled WGS sequence"/>
</dbReference>